<accession>A0A8S3TJK9</accession>
<dbReference type="Proteomes" id="UP000683360">
    <property type="component" value="Unassembled WGS sequence"/>
</dbReference>
<reference evidence="2" key="1">
    <citation type="submission" date="2021-03" db="EMBL/GenBank/DDBJ databases">
        <authorList>
            <person name="Bekaert M."/>
        </authorList>
    </citation>
    <scope>NUCLEOTIDE SEQUENCE</scope>
</reference>
<keyword evidence="3" id="KW-1185">Reference proteome</keyword>
<feature type="compositionally biased region" description="Low complexity" evidence="1">
    <location>
        <begin position="48"/>
        <end position="62"/>
    </location>
</feature>
<dbReference type="EMBL" id="CAJPWZ010002052">
    <property type="protein sequence ID" value="CAG2230156.1"/>
    <property type="molecule type" value="Genomic_DNA"/>
</dbReference>
<sequence>MEIPDELNALLAAMKLTGEEPAWKFSASSDQVSVQLTWTKTKAKEPEASSSKSKPALKSKPPSTRRRDAKRLDQWKATKTAVIPADEAAGGTPVISNRNTASTSTNTTSSSILPSSGPSPAPPLPSRTVSTSVIQQTLQPMTGMSVVSLNPNLTPVSQFNNHQNKPHIHPIKPFDGNNADKAEQWSLNLSEQEVAHNRLLELLYPRFKPTTLTNEISHVEHKKSRKCRQLYSPCNENVYRCKPAGDPTNDQTP</sequence>
<evidence type="ECO:0000313" key="3">
    <source>
        <dbReference type="Proteomes" id="UP000683360"/>
    </source>
</evidence>
<evidence type="ECO:0000256" key="1">
    <source>
        <dbReference type="SAM" id="MobiDB-lite"/>
    </source>
</evidence>
<comment type="caution">
    <text evidence="2">The sequence shown here is derived from an EMBL/GenBank/DDBJ whole genome shotgun (WGS) entry which is preliminary data.</text>
</comment>
<proteinExistence type="predicted"/>
<evidence type="ECO:0000313" key="2">
    <source>
        <dbReference type="EMBL" id="CAG2230156.1"/>
    </source>
</evidence>
<dbReference type="AlphaFoldDB" id="A0A8S3TJK9"/>
<feature type="compositionally biased region" description="Low complexity" evidence="1">
    <location>
        <begin position="95"/>
        <end position="116"/>
    </location>
</feature>
<gene>
    <name evidence="2" type="ORF">MEDL_43019</name>
</gene>
<name>A0A8S3TJK9_MYTED</name>
<feature type="region of interest" description="Disordered" evidence="1">
    <location>
        <begin position="40"/>
        <end position="131"/>
    </location>
</feature>
<organism evidence="2 3">
    <name type="scientific">Mytilus edulis</name>
    <name type="common">Blue mussel</name>
    <dbReference type="NCBI Taxonomy" id="6550"/>
    <lineage>
        <taxon>Eukaryota</taxon>
        <taxon>Metazoa</taxon>
        <taxon>Spiralia</taxon>
        <taxon>Lophotrochozoa</taxon>
        <taxon>Mollusca</taxon>
        <taxon>Bivalvia</taxon>
        <taxon>Autobranchia</taxon>
        <taxon>Pteriomorphia</taxon>
        <taxon>Mytilida</taxon>
        <taxon>Mytiloidea</taxon>
        <taxon>Mytilidae</taxon>
        <taxon>Mytilinae</taxon>
        <taxon>Mytilus</taxon>
    </lineage>
</organism>
<protein>
    <submittedName>
        <fullName evidence="2">ENAH</fullName>
    </submittedName>
</protein>